<keyword evidence="4" id="KW-0472">Membrane</keyword>
<dbReference type="Gene3D" id="3.10.105.10">
    <property type="entry name" value="Dipeptide-binding Protein, Domain 3"/>
    <property type="match status" value="2"/>
</dbReference>
<evidence type="ECO:0000313" key="7">
    <source>
        <dbReference type="EMBL" id="KKN91800.1"/>
    </source>
</evidence>
<dbReference type="SUPFAM" id="SSF53850">
    <property type="entry name" value="Periplasmic binding protein-like II"/>
    <property type="match status" value="2"/>
</dbReference>
<dbReference type="GO" id="GO:0015833">
    <property type="term" value="P:peptide transport"/>
    <property type="evidence" value="ECO:0007669"/>
    <property type="project" value="TreeGrafter"/>
</dbReference>
<keyword evidence="4" id="KW-0812">Transmembrane</keyword>
<dbReference type="EMBL" id="LAZR01000100">
    <property type="protein sequence ID" value="KKN91800.1"/>
    <property type="molecule type" value="Genomic_DNA"/>
</dbReference>
<keyword evidence="3" id="KW-0732">Signal</keyword>
<dbReference type="GO" id="GO:0043190">
    <property type="term" value="C:ATP-binding cassette (ABC) transporter complex"/>
    <property type="evidence" value="ECO:0007669"/>
    <property type="project" value="InterPro"/>
</dbReference>
<dbReference type="PANTHER" id="PTHR30290:SF9">
    <property type="entry name" value="OLIGOPEPTIDE-BINDING PROTEIN APPA"/>
    <property type="match status" value="1"/>
</dbReference>
<comment type="similarity">
    <text evidence="1">Belongs to the bacterial solute-binding protein 5 family.</text>
</comment>
<dbReference type="InterPro" id="IPR039424">
    <property type="entry name" value="SBP_5"/>
</dbReference>
<sequence>MNLKNLKATLKFSKGRKFPAFFQLKQFFKILKRREKIAFFLFCFLFIGSGIFLGLSFYFQNTEFRPTSGGSYSEGLIGQPRFINPIYAPANDVDRDLTELIFSGLMKYNSDGDIVPDLAKEYPNIKENGKVYEFDLLENVYWHDGEIFSADDVVFTVKIIQDPDYNSKQLRVSLFGVEVEKINNFKVRFKLKNPYAPFLETLTFKILPKHIWQDISSENFPLAIYNFKPIGTGPFRLKDLKKNDRTGYITSLTLVKNSNYFGKKPYLTEISFHFFENKQDSIKALQRGEIKGLDYVSPKNLKTIKSEGFKVYNFSFPRYFDISFNPEKSEILAEKSVRKALNYGINKKALLEEILLGYGKIVESPFVPGIYNISAPDGYQFDLEKGKEILQQAGWRDEDGDGKREKIIQEAVEILFKKDLKKGSQDEDVRNLQSCLSKDPQVYPEGEITGYFGEKTQKAVIRFQEKYSEDILEPWGFAQGTGIVSKTTRAKLNEVCVDAPKKVLPLKISLVTIDQEELSQAADLIKKQWEALGVQLEVKKVSLLSLEQDFWNPRDYESLLFGKIMGLIPDPYPFWHSTQKREPGLNLSLYGNKEADKLLEEARQILDEKERLEKYRIFQDIIIKDAPAVFLYSPDYLYLVSEEIKGIKTKIVADPSKRFIDIENWYIKTKRSWK</sequence>
<dbReference type="PIRSF" id="PIRSF002741">
    <property type="entry name" value="MppA"/>
    <property type="match status" value="1"/>
</dbReference>
<dbReference type="Gene3D" id="3.90.76.10">
    <property type="entry name" value="Dipeptide-binding Protein, Domain 1"/>
    <property type="match status" value="1"/>
</dbReference>
<comment type="caution">
    <text evidence="7">The sequence shown here is derived from an EMBL/GenBank/DDBJ whole genome shotgun (WGS) entry which is preliminary data.</text>
</comment>
<evidence type="ECO:0000259" key="6">
    <source>
        <dbReference type="Pfam" id="PF01471"/>
    </source>
</evidence>
<proteinExistence type="inferred from homology"/>
<dbReference type="PANTHER" id="PTHR30290">
    <property type="entry name" value="PERIPLASMIC BINDING COMPONENT OF ABC TRANSPORTER"/>
    <property type="match status" value="1"/>
</dbReference>
<dbReference type="AlphaFoldDB" id="A0A0F9UF37"/>
<accession>A0A0F9UF37</accession>
<evidence type="ECO:0008006" key="8">
    <source>
        <dbReference type="Google" id="ProtNLM"/>
    </source>
</evidence>
<dbReference type="CDD" id="cd08513">
    <property type="entry name" value="PBP2_thermophilic_Hb8_like"/>
    <property type="match status" value="1"/>
</dbReference>
<dbReference type="Pfam" id="PF00496">
    <property type="entry name" value="SBP_bac_5"/>
    <property type="match status" value="1"/>
</dbReference>
<dbReference type="InterPro" id="IPR000914">
    <property type="entry name" value="SBP_5_dom"/>
</dbReference>
<feature type="domain" description="Peptidoglycan binding-like" evidence="6">
    <location>
        <begin position="426"/>
        <end position="467"/>
    </location>
</feature>
<feature type="domain" description="Solute-binding protein family 5" evidence="5">
    <location>
        <begin position="114"/>
        <end position="410"/>
    </location>
</feature>
<dbReference type="GO" id="GO:0042597">
    <property type="term" value="C:periplasmic space"/>
    <property type="evidence" value="ECO:0007669"/>
    <property type="project" value="UniProtKB-ARBA"/>
</dbReference>
<dbReference type="Pfam" id="PF01471">
    <property type="entry name" value="PG_binding_1"/>
    <property type="match status" value="1"/>
</dbReference>
<evidence type="ECO:0000256" key="1">
    <source>
        <dbReference type="ARBA" id="ARBA00005695"/>
    </source>
</evidence>
<dbReference type="SUPFAM" id="SSF47090">
    <property type="entry name" value="PGBD-like"/>
    <property type="match status" value="1"/>
</dbReference>
<evidence type="ECO:0000256" key="2">
    <source>
        <dbReference type="ARBA" id="ARBA00022448"/>
    </source>
</evidence>
<organism evidence="7">
    <name type="scientific">marine sediment metagenome</name>
    <dbReference type="NCBI Taxonomy" id="412755"/>
    <lineage>
        <taxon>unclassified sequences</taxon>
        <taxon>metagenomes</taxon>
        <taxon>ecological metagenomes</taxon>
    </lineage>
</organism>
<dbReference type="InterPro" id="IPR030678">
    <property type="entry name" value="Peptide/Ni-bd"/>
</dbReference>
<gene>
    <name evidence="7" type="ORF">LCGC14_0214740</name>
</gene>
<protein>
    <recommendedName>
        <fullName evidence="8">Solute-binding protein family 5 domain-containing protein</fullName>
    </recommendedName>
</protein>
<keyword evidence="2" id="KW-0813">Transport</keyword>
<name>A0A0F9UF37_9ZZZZ</name>
<reference evidence="7" key="1">
    <citation type="journal article" date="2015" name="Nature">
        <title>Complex archaea that bridge the gap between prokaryotes and eukaryotes.</title>
        <authorList>
            <person name="Spang A."/>
            <person name="Saw J.H."/>
            <person name="Jorgensen S.L."/>
            <person name="Zaremba-Niedzwiedzka K."/>
            <person name="Martijn J."/>
            <person name="Lind A.E."/>
            <person name="van Eijk R."/>
            <person name="Schleper C."/>
            <person name="Guy L."/>
            <person name="Ettema T.J."/>
        </authorList>
    </citation>
    <scope>NUCLEOTIDE SEQUENCE</scope>
</reference>
<dbReference type="GO" id="GO:1904680">
    <property type="term" value="F:peptide transmembrane transporter activity"/>
    <property type="evidence" value="ECO:0007669"/>
    <property type="project" value="TreeGrafter"/>
</dbReference>
<dbReference type="InterPro" id="IPR036365">
    <property type="entry name" value="PGBD-like_sf"/>
</dbReference>
<dbReference type="InterPro" id="IPR002477">
    <property type="entry name" value="Peptidoglycan-bd-like"/>
</dbReference>
<evidence type="ECO:0000259" key="5">
    <source>
        <dbReference type="Pfam" id="PF00496"/>
    </source>
</evidence>
<evidence type="ECO:0000256" key="4">
    <source>
        <dbReference type="SAM" id="Phobius"/>
    </source>
</evidence>
<keyword evidence="4" id="KW-1133">Transmembrane helix</keyword>
<feature type="transmembrane region" description="Helical" evidence="4">
    <location>
        <begin position="37"/>
        <end position="59"/>
    </location>
</feature>
<evidence type="ECO:0000256" key="3">
    <source>
        <dbReference type="ARBA" id="ARBA00022729"/>
    </source>
</evidence>
<dbReference type="Gene3D" id="3.40.190.10">
    <property type="entry name" value="Periplasmic binding protein-like II"/>
    <property type="match status" value="2"/>
</dbReference>